<dbReference type="RefSeq" id="WP_212698135.1">
    <property type="nucleotide sequence ID" value="NZ_CP058649.1"/>
</dbReference>
<organism evidence="10 11">
    <name type="scientific">Vallitalea pronyensis</name>
    <dbReference type="NCBI Taxonomy" id="1348613"/>
    <lineage>
        <taxon>Bacteria</taxon>
        <taxon>Bacillati</taxon>
        <taxon>Bacillota</taxon>
        <taxon>Clostridia</taxon>
        <taxon>Lachnospirales</taxon>
        <taxon>Vallitaleaceae</taxon>
        <taxon>Vallitalea</taxon>
    </lineage>
</organism>
<evidence type="ECO:0000256" key="2">
    <source>
        <dbReference type="ARBA" id="ARBA00022448"/>
    </source>
</evidence>
<evidence type="ECO:0000256" key="6">
    <source>
        <dbReference type="ARBA" id="ARBA00022989"/>
    </source>
</evidence>
<name>A0A8J8MJX7_9FIRM</name>
<evidence type="ECO:0000256" key="8">
    <source>
        <dbReference type="RuleBase" id="RU363032"/>
    </source>
</evidence>
<dbReference type="AlphaFoldDB" id="A0A8J8MJX7"/>
<dbReference type="PANTHER" id="PTHR43357:SF3">
    <property type="entry name" value="FE(3+)-TRANSPORT SYSTEM PERMEASE PROTEIN FBPB 2"/>
    <property type="match status" value="1"/>
</dbReference>
<feature type="domain" description="ABC transmembrane type-1" evidence="9">
    <location>
        <begin position="332"/>
        <end position="538"/>
    </location>
</feature>
<keyword evidence="11" id="KW-1185">Reference proteome</keyword>
<keyword evidence="2 8" id="KW-0813">Transport</keyword>
<feature type="transmembrane region" description="Helical" evidence="8">
    <location>
        <begin position="368"/>
        <end position="392"/>
    </location>
</feature>
<sequence length="547" mass="62013">MTRLRNLKANINIWWLLSTCFVCLIIIPNMSIFINIFNAPNDHFRHIQKYLLKNYLSNTTILMMGAGLLSIAIGVSLAWVVTMFDFPMKRFFRWALVLPLTIPTYIGAYTYHGLLNYTGLVQRFLRNQLGLQVNQVYFNMMSINGAIFIFTIFLYPYVFIITKSFLEKQSASLIETSRLLGKSHFVIFIKVILPICRGAIIGGTSLVVLEVLNDYGVANYYGIPTFSIAIFKTWFGMGDLDTVVKLSAILMLIIFVLLYVEKLLRGRKRYSYTTSKIQPLQPLKLNGWKKHLAMVVCILIFTLGFFIPLLQLIYWMAISYKNNVNIQVLKLSSTSFLVAFVTASIIIVIATIIANYSRISKGLLSKIYGRITVLGYSIPGAVIAIGVMIFFIGLDRTLYGVYTWFNPTTSKLILTTSIVMLIFAYIIRFLAIGFNPIESGFDKIGKTFHEASRVLGKRMTTTFFKVDMKMIQPAIISGFILIFVDVLKELPLTLLLRPFNFNTLATKTYEYANDEMIHEAAIPSLIIIGIGMLAMLILNKVSTKEVS</sequence>
<protein>
    <submittedName>
        <fullName evidence="10">Iron ABC transporter permease</fullName>
    </submittedName>
</protein>
<dbReference type="InterPro" id="IPR035906">
    <property type="entry name" value="MetI-like_sf"/>
</dbReference>
<reference evidence="10" key="1">
    <citation type="submission" date="2020-07" db="EMBL/GenBank/DDBJ databases">
        <title>Vallitalea pronyensis genome.</title>
        <authorList>
            <person name="Postec A."/>
        </authorList>
    </citation>
    <scope>NUCLEOTIDE SEQUENCE</scope>
    <source>
        <strain evidence="10">FatNI3</strain>
    </source>
</reference>
<feature type="transmembrane region" description="Helical" evidence="8">
    <location>
        <begin position="292"/>
        <end position="316"/>
    </location>
</feature>
<feature type="transmembrane region" description="Helical" evidence="8">
    <location>
        <begin position="242"/>
        <end position="260"/>
    </location>
</feature>
<comment type="similarity">
    <text evidence="8">Belongs to the binding-protein-dependent transport system permease family.</text>
</comment>
<keyword evidence="6 8" id="KW-1133">Transmembrane helix</keyword>
<comment type="subcellular location">
    <subcellularLocation>
        <location evidence="1">Cell inner membrane</location>
        <topology evidence="1">Multi-pass membrane protein</topology>
    </subcellularLocation>
    <subcellularLocation>
        <location evidence="8">Cell membrane</location>
        <topology evidence="8">Multi-pass membrane protein</topology>
    </subcellularLocation>
</comment>
<accession>A0A8J8MJX7</accession>
<evidence type="ECO:0000256" key="1">
    <source>
        <dbReference type="ARBA" id="ARBA00004429"/>
    </source>
</evidence>
<dbReference type="GO" id="GO:0005886">
    <property type="term" value="C:plasma membrane"/>
    <property type="evidence" value="ECO:0007669"/>
    <property type="project" value="UniProtKB-SubCell"/>
</dbReference>
<keyword evidence="3" id="KW-1003">Cell membrane</keyword>
<feature type="transmembrane region" description="Helical" evidence="8">
    <location>
        <begin position="187"/>
        <end position="209"/>
    </location>
</feature>
<keyword evidence="7 8" id="KW-0472">Membrane</keyword>
<feature type="transmembrane region" description="Helical" evidence="8">
    <location>
        <begin position="412"/>
        <end position="434"/>
    </location>
</feature>
<keyword evidence="4" id="KW-0997">Cell inner membrane</keyword>
<feature type="transmembrane region" description="Helical" evidence="8">
    <location>
        <begin position="474"/>
        <end position="496"/>
    </location>
</feature>
<evidence type="ECO:0000256" key="7">
    <source>
        <dbReference type="ARBA" id="ARBA00023136"/>
    </source>
</evidence>
<dbReference type="GO" id="GO:0055085">
    <property type="term" value="P:transmembrane transport"/>
    <property type="evidence" value="ECO:0007669"/>
    <property type="project" value="InterPro"/>
</dbReference>
<dbReference type="KEGG" id="vpy:HZI73_10185"/>
<evidence type="ECO:0000256" key="3">
    <source>
        <dbReference type="ARBA" id="ARBA00022475"/>
    </source>
</evidence>
<evidence type="ECO:0000313" key="10">
    <source>
        <dbReference type="EMBL" id="QUI22643.1"/>
    </source>
</evidence>
<dbReference type="InterPro" id="IPR000515">
    <property type="entry name" value="MetI-like"/>
</dbReference>
<feature type="transmembrane region" description="Helical" evidence="8">
    <location>
        <begin position="516"/>
        <end position="538"/>
    </location>
</feature>
<feature type="transmembrane region" description="Helical" evidence="8">
    <location>
        <begin position="91"/>
        <end position="111"/>
    </location>
</feature>
<dbReference type="Pfam" id="PF00528">
    <property type="entry name" value="BPD_transp_1"/>
    <property type="match status" value="2"/>
</dbReference>
<feature type="transmembrane region" description="Helical" evidence="8">
    <location>
        <begin position="336"/>
        <end position="356"/>
    </location>
</feature>
<evidence type="ECO:0000259" key="9">
    <source>
        <dbReference type="PROSITE" id="PS50928"/>
    </source>
</evidence>
<keyword evidence="5 8" id="KW-0812">Transmembrane</keyword>
<dbReference type="CDD" id="cd06261">
    <property type="entry name" value="TM_PBP2"/>
    <property type="match status" value="1"/>
</dbReference>
<dbReference type="Gene3D" id="1.10.3720.10">
    <property type="entry name" value="MetI-like"/>
    <property type="match status" value="2"/>
</dbReference>
<feature type="transmembrane region" description="Helical" evidence="8">
    <location>
        <begin position="61"/>
        <end position="84"/>
    </location>
</feature>
<evidence type="ECO:0000313" key="11">
    <source>
        <dbReference type="Proteomes" id="UP000683246"/>
    </source>
</evidence>
<evidence type="ECO:0000256" key="5">
    <source>
        <dbReference type="ARBA" id="ARBA00022692"/>
    </source>
</evidence>
<feature type="transmembrane region" description="Helical" evidence="8">
    <location>
        <begin position="146"/>
        <end position="166"/>
    </location>
</feature>
<dbReference type="SUPFAM" id="SSF161098">
    <property type="entry name" value="MetI-like"/>
    <property type="match status" value="2"/>
</dbReference>
<feature type="domain" description="ABC transmembrane type-1" evidence="9">
    <location>
        <begin position="56"/>
        <end position="261"/>
    </location>
</feature>
<proteinExistence type="inferred from homology"/>
<feature type="transmembrane region" description="Helical" evidence="8">
    <location>
        <begin position="12"/>
        <end position="37"/>
    </location>
</feature>
<gene>
    <name evidence="10" type="ORF">HZI73_10185</name>
</gene>
<dbReference type="EMBL" id="CP058649">
    <property type="protein sequence ID" value="QUI22643.1"/>
    <property type="molecule type" value="Genomic_DNA"/>
</dbReference>
<dbReference type="PROSITE" id="PS50928">
    <property type="entry name" value="ABC_TM1"/>
    <property type="match status" value="2"/>
</dbReference>
<dbReference type="Proteomes" id="UP000683246">
    <property type="component" value="Chromosome"/>
</dbReference>
<dbReference type="PANTHER" id="PTHR43357">
    <property type="entry name" value="INNER MEMBRANE ABC TRANSPORTER PERMEASE PROTEIN YDCV"/>
    <property type="match status" value="1"/>
</dbReference>
<evidence type="ECO:0000256" key="4">
    <source>
        <dbReference type="ARBA" id="ARBA00022519"/>
    </source>
</evidence>